<proteinExistence type="predicted"/>
<gene>
    <name evidence="1" type="ORF">M0L20_00655</name>
</gene>
<accession>A0ABT0HDV3</accession>
<keyword evidence="2" id="KW-1185">Reference proteome</keyword>
<organism evidence="1 2">
    <name type="scientific">Spirosoma liriopis</name>
    <dbReference type="NCBI Taxonomy" id="2937440"/>
    <lineage>
        <taxon>Bacteria</taxon>
        <taxon>Pseudomonadati</taxon>
        <taxon>Bacteroidota</taxon>
        <taxon>Cytophagia</taxon>
        <taxon>Cytophagales</taxon>
        <taxon>Cytophagaceae</taxon>
        <taxon>Spirosoma</taxon>
    </lineage>
</organism>
<protein>
    <submittedName>
        <fullName evidence="1">Uncharacterized protein</fullName>
    </submittedName>
</protein>
<evidence type="ECO:0000313" key="2">
    <source>
        <dbReference type="Proteomes" id="UP001202180"/>
    </source>
</evidence>
<dbReference type="PROSITE" id="PS51257">
    <property type="entry name" value="PROKAR_LIPOPROTEIN"/>
    <property type="match status" value="1"/>
</dbReference>
<reference evidence="1 2" key="1">
    <citation type="submission" date="2022-04" db="EMBL/GenBank/DDBJ databases">
        <title>Spirosoma sp. strain RP8 genome sequencing and assembly.</title>
        <authorList>
            <person name="Jung Y."/>
        </authorList>
    </citation>
    <scope>NUCLEOTIDE SEQUENCE [LARGE SCALE GENOMIC DNA]</scope>
    <source>
        <strain evidence="1 2">RP8</strain>
    </source>
</reference>
<evidence type="ECO:0000313" key="1">
    <source>
        <dbReference type="EMBL" id="MCK8490336.1"/>
    </source>
</evidence>
<sequence length="168" mass="18941">MRLIFVIFLIGLSSCNWESVLPDPASTVIDVKSQRGWRTTALDNAYKIQFPRGYQGGIGPTIEGPEFSLKRYDQQAYFLGIMPFFGGGMPLPNPQPATIPHGNVLLDRFVTFQRNGQTQGLFYYAQQPKALGRLYLLHNGTLGYSMIVQYDYSLHQEVLGILQTIQPH</sequence>
<dbReference type="Proteomes" id="UP001202180">
    <property type="component" value="Unassembled WGS sequence"/>
</dbReference>
<comment type="caution">
    <text evidence="1">The sequence shown here is derived from an EMBL/GenBank/DDBJ whole genome shotgun (WGS) entry which is preliminary data.</text>
</comment>
<dbReference type="EMBL" id="JALPRF010000001">
    <property type="protein sequence ID" value="MCK8490336.1"/>
    <property type="molecule type" value="Genomic_DNA"/>
</dbReference>
<name>A0ABT0HDV3_9BACT</name>
<dbReference type="RefSeq" id="WP_248475196.1">
    <property type="nucleotide sequence ID" value="NZ_JALPRF010000001.1"/>
</dbReference>